<comment type="caution">
    <text evidence="3">The sequence shown here is derived from an EMBL/GenBank/DDBJ whole genome shotgun (WGS) entry which is preliminary data.</text>
</comment>
<dbReference type="RefSeq" id="WP_148868618.1">
    <property type="nucleotide sequence ID" value="NZ_VNIA01000001.1"/>
</dbReference>
<dbReference type="PANTHER" id="PTHR13947">
    <property type="entry name" value="GNAT FAMILY N-ACETYLTRANSFERASE"/>
    <property type="match status" value="1"/>
</dbReference>
<evidence type="ECO:0000256" key="1">
    <source>
        <dbReference type="ARBA" id="ARBA00022679"/>
    </source>
</evidence>
<accession>A0A5S5DZF2</accession>
<dbReference type="SUPFAM" id="SSF55729">
    <property type="entry name" value="Acyl-CoA N-acyltransferases (Nat)"/>
    <property type="match status" value="1"/>
</dbReference>
<proteinExistence type="predicted"/>
<dbReference type="Pfam" id="PF00583">
    <property type="entry name" value="Acetyltransf_1"/>
    <property type="match status" value="1"/>
</dbReference>
<reference evidence="3 4" key="1">
    <citation type="submission" date="2019-07" db="EMBL/GenBank/DDBJ databases">
        <title>Genomic Encyclopedia of Type Strains, Phase IV (KMG-IV): sequencing the most valuable type-strain genomes for metagenomic binning, comparative biology and taxonomic classification.</title>
        <authorList>
            <person name="Goeker M."/>
        </authorList>
    </citation>
    <scope>NUCLEOTIDE SEQUENCE [LARGE SCALE GENOMIC DNA]</scope>
    <source>
        <strain evidence="3 4">DSM 18961</strain>
    </source>
</reference>
<dbReference type="Gene3D" id="3.40.630.30">
    <property type="match status" value="1"/>
</dbReference>
<dbReference type="GO" id="GO:0008080">
    <property type="term" value="F:N-acetyltransferase activity"/>
    <property type="evidence" value="ECO:0007669"/>
    <property type="project" value="InterPro"/>
</dbReference>
<dbReference type="EMBL" id="VNIA01000001">
    <property type="protein sequence ID" value="TYP99919.1"/>
    <property type="molecule type" value="Genomic_DNA"/>
</dbReference>
<protein>
    <submittedName>
        <fullName evidence="3">Acetyltransferase (GNAT) family protein</fullName>
    </submittedName>
</protein>
<organism evidence="3 4">
    <name type="scientific">Tenacibaculum adriaticum</name>
    <dbReference type="NCBI Taxonomy" id="413713"/>
    <lineage>
        <taxon>Bacteria</taxon>
        <taxon>Pseudomonadati</taxon>
        <taxon>Bacteroidota</taxon>
        <taxon>Flavobacteriia</taxon>
        <taxon>Flavobacteriales</taxon>
        <taxon>Flavobacteriaceae</taxon>
        <taxon>Tenacibaculum</taxon>
    </lineage>
</organism>
<dbReference type="InterPro" id="IPR050769">
    <property type="entry name" value="NAT_camello-type"/>
</dbReference>
<name>A0A5S5DZF2_9FLAO</name>
<evidence type="ECO:0000313" key="3">
    <source>
        <dbReference type="EMBL" id="TYP99919.1"/>
    </source>
</evidence>
<keyword evidence="1 3" id="KW-0808">Transferase</keyword>
<dbReference type="Proteomes" id="UP000323136">
    <property type="component" value="Unassembled WGS sequence"/>
</dbReference>
<keyword evidence="4" id="KW-1185">Reference proteome</keyword>
<evidence type="ECO:0000259" key="2">
    <source>
        <dbReference type="PROSITE" id="PS51186"/>
    </source>
</evidence>
<feature type="domain" description="N-acetyltransferase" evidence="2">
    <location>
        <begin position="3"/>
        <end position="150"/>
    </location>
</feature>
<dbReference type="PANTHER" id="PTHR13947:SF37">
    <property type="entry name" value="LD18367P"/>
    <property type="match status" value="1"/>
</dbReference>
<dbReference type="InterPro" id="IPR016181">
    <property type="entry name" value="Acyl_CoA_acyltransferase"/>
</dbReference>
<gene>
    <name evidence="3" type="ORF">C7447_101526</name>
</gene>
<dbReference type="CDD" id="cd04301">
    <property type="entry name" value="NAT_SF"/>
    <property type="match status" value="1"/>
</dbReference>
<dbReference type="AlphaFoldDB" id="A0A5S5DZF2"/>
<evidence type="ECO:0000313" key="4">
    <source>
        <dbReference type="Proteomes" id="UP000323136"/>
    </source>
</evidence>
<sequence length="150" mass="17322">MIQLIRTDSQNQDFVELVKKLDEYLSISDGEDHLFYDQFNKIDTINHVVVAYFNEKPVGCGAIKEYDDATMEVKRMFTSNESRGKGVASLILFELEKWAVELLYNRCLLETGIRQVEAIGLYKKNKYAVVDNYGQYVGIKDSVCFEKKLL</sequence>
<dbReference type="PROSITE" id="PS51186">
    <property type="entry name" value="GNAT"/>
    <property type="match status" value="1"/>
</dbReference>
<dbReference type="OrthoDB" id="9803233at2"/>
<dbReference type="InterPro" id="IPR000182">
    <property type="entry name" value="GNAT_dom"/>
</dbReference>